<dbReference type="eggNOG" id="COG0726">
    <property type="taxonomic scope" value="Bacteria"/>
</dbReference>
<proteinExistence type="predicted"/>
<dbReference type="OrthoDB" id="1717819at2"/>
<dbReference type="Proteomes" id="UP000007719">
    <property type="component" value="Chromosome"/>
</dbReference>
<accession>B8E0Y8</accession>
<dbReference type="STRING" id="515635.Dtur_1451"/>
<evidence type="ECO:0000313" key="1">
    <source>
        <dbReference type="EMBL" id="ACK42725.1"/>
    </source>
</evidence>
<dbReference type="EnsemblBacteria" id="ACK42725">
    <property type="protein sequence ID" value="ACK42725"/>
    <property type="gene ID" value="Dtur_1451"/>
</dbReference>
<dbReference type="SUPFAM" id="SSF88713">
    <property type="entry name" value="Glycoside hydrolase/deacetylase"/>
    <property type="match status" value="1"/>
</dbReference>
<organism evidence="1 2">
    <name type="scientific">Dictyoglomus turgidum (strain DSM 6724 / Z-1310)</name>
    <dbReference type="NCBI Taxonomy" id="515635"/>
    <lineage>
        <taxon>Bacteria</taxon>
        <taxon>Pseudomonadati</taxon>
        <taxon>Dictyoglomota</taxon>
        <taxon>Dictyoglomia</taxon>
        <taxon>Dictyoglomales</taxon>
        <taxon>Dictyoglomaceae</taxon>
        <taxon>Dictyoglomus</taxon>
    </lineage>
</organism>
<dbReference type="GO" id="GO:0005975">
    <property type="term" value="P:carbohydrate metabolic process"/>
    <property type="evidence" value="ECO:0007669"/>
    <property type="project" value="InterPro"/>
</dbReference>
<evidence type="ECO:0008006" key="3">
    <source>
        <dbReference type="Google" id="ProtNLM"/>
    </source>
</evidence>
<dbReference type="AlphaFoldDB" id="B8E0Y8"/>
<protein>
    <recommendedName>
        <fullName evidence="3">NodB homology domain-containing protein</fullName>
    </recommendedName>
</protein>
<reference evidence="2" key="1">
    <citation type="journal article" date="2016" name="Front. Microbiol.">
        <title>The complete genome sequence of hyperthermophile Dictyoglomus turgidum DSM 6724 reveals a specialized carbohydrate fermentor.</title>
        <authorList>
            <person name="Brumm P.J."/>
            <person name="Gowda K."/>
            <person name="Robb F.T."/>
            <person name="Mead D.A."/>
        </authorList>
    </citation>
    <scope>NUCLEOTIDE SEQUENCE [LARGE SCALE GENOMIC DNA]</scope>
    <source>
        <strain evidence="2">DSM 6724 / Z-1310</strain>
    </source>
</reference>
<gene>
    <name evidence="1" type="ordered locus">Dtur_1451</name>
</gene>
<evidence type="ECO:0000313" key="2">
    <source>
        <dbReference type="Proteomes" id="UP000007719"/>
    </source>
</evidence>
<dbReference type="RefSeq" id="WP_012583803.1">
    <property type="nucleotide sequence ID" value="NC_011661.1"/>
</dbReference>
<name>B8E0Y8_DICTD</name>
<dbReference type="CDD" id="cd10926">
    <property type="entry name" value="CE4_u2"/>
    <property type="match status" value="1"/>
</dbReference>
<dbReference type="Gene3D" id="3.20.20.370">
    <property type="entry name" value="Glycoside hydrolase/deacetylase"/>
    <property type="match status" value="1"/>
</dbReference>
<dbReference type="EMBL" id="CP001251">
    <property type="protein sequence ID" value="ACK42725.1"/>
    <property type="molecule type" value="Genomic_DNA"/>
</dbReference>
<dbReference type="InterPro" id="IPR011330">
    <property type="entry name" value="Glyco_hydro/deAcase_b/a-brl"/>
</dbReference>
<dbReference type="InParanoid" id="B8E0Y8"/>
<dbReference type="KEGG" id="dtu:Dtur_1451"/>
<dbReference type="HOGENOM" id="CLU_572039_0_0_0"/>
<keyword evidence="2" id="KW-1185">Reference proteome</keyword>
<sequence length="477" mass="55128">MNILKRLCFLNLWEQIISHNKKYKVSCFTLGYLYIDKTRKEFLEIPDGKLEKENLLGGYAYGNLEYPIVRVEEEKDIKENEIYALTISQDGKKYPGIIIRNYSRGKVMYVNLPLGHLKAYADDFPIRTFLRVFLFKILKIPHLLNTPYGIGGIVINWHVDSSIDWKSIPYMLQNNYLRKGIEYSIHITAGDFRDKQGDKLGFDACGEGKKYVKMILNFGVIGSHGGGAHNFFSDNILKGIFGEKEIYEYILRNNECLENITNYKILEYSAPNGVHPQPITTKVLEKLGMLCYYYTGDNGSSPNRTFINGKMVSHKVIAFPISSFGKYASFLEVKKGGKTEDEVKRWLFSIVYYVVKNRTLRLIYSHPYDIPLYPNALREFWDYVNTLKNKGIIQVKPMSYFATLLLRFLNTKYSINFSNKRITIVNKEGLEGITLALPKDFVIKDLPYGVTLKEEEGYQYITITKAFSANKLDIFFN</sequence>